<evidence type="ECO:0000313" key="4">
    <source>
        <dbReference type="EMBL" id="GAA4033565.1"/>
    </source>
</evidence>
<evidence type="ECO:0000256" key="2">
    <source>
        <dbReference type="SAM" id="SignalP"/>
    </source>
</evidence>
<dbReference type="Proteomes" id="UP001501469">
    <property type="component" value="Unassembled WGS sequence"/>
</dbReference>
<protein>
    <recommendedName>
        <fullName evidence="3">DUF6268 domain-containing protein</fullName>
    </recommendedName>
</protein>
<sequence length="376" mass="42353">MRHQAILFRLVITTLSVAGLSAPAWAQVYPAAAPTARDTATNGSNLSDKQQFANPSVLGMGPSKGLIVRYERMPKFGVSSTAQVQGLSDFNTDATKNARLSIKGYIPAWNHPHLKVIVGLSYEREEFQFAKLPTNYELFDNIENKGLKSTAAQIAIIRPVDAVHWYLARVKGELSGDYTSSQLTKSDYSRFSAEAIYGWKRSPNFSWGVGFQYGYTFGRLSIYPAVVYNRTFNARWGIEALAPARVTLRYNASQNSLFYAGYTVDGYNYIVNLSRAPLTRKNADGSPDLSKATLSTLELRETEVKFRLRWERELLSFLWMGAEAGYRYNYAFDAFDRTNNDREKIIDSQFNGAPYASLELFITPPRKLLEKAGVRR</sequence>
<reference evidence="5" key="1">
    <citation type="journal article" date="2019" name="Int. J. Syst. Evol. Microbiol.">
        <title>The Global Catalogue of Microorganisms (GCM) 10K type strain sequencing project: providing services to taxonomists for standard genome sequencing and annotation.</title>
        <authorList>
            <consortium name="The Broad Institute Genomics Platform"/>
            <consortium name="The Broad Institute Genome Sequencing Center for Infectious Disease"/>
            <person name="Wu L."/>
            <person name="Ma J."/>
        </authorList>
    </citation>
    <scope>NUCLEOTIDE SEQUENCE [LARGE SCALE GENOMIC DNA]</scope>
    <source>
        <strain evidence="5">JCM 17225</strain>
    </source>
</reference>
<proteinExistence type="predicted"/>
<organism evidence="4 5">
    <name type="scientific">Hymenobacter glaciei</name>
    <dbReference type="NCBI Taxonomy" id="877209"/>
    <lineage>
        <taxon>Bacteria</taxon>
        <taxon>Pseudomonadati</taxon>
        <taxon>Bacteroidota</taxon>
        <taxon>Cytophagia</taxon>
        <taxon>Cytophagales</taxon>
        <taxon>Hymenobacteraceae</taxon>
        <taxon>Hymenobacter</taxon>
    </lineage>
</organism>
<dbReference type="EMBL" id="BAABDK010000015">
    <property type="protein sequence ID" value="GAA4033565.1"/>
    <property type="molecule type" value="Genomic_DNA"/>
</dbReference>
<evidence type="ECO:0000259" key="3">
    <source>
        <dbReference type="Pfam" id="PF19783"/>
    </source>
</evidence>
<evidence type="ECO:0000313" key="5">
    <source>
        <dbReference type="Proteomes" id="UP001501469"/>
    </source>
</evidence>
<accession>A0ABP7TZR7</accession>
<gene>
    <name evidence="4" type="ORF">GCM10022409_17320</name>
</gene>
<dbReference type="RefSeq" id="WP_345052967.1">
    <property type="nucleotide sequence ID" value="NZ_BAABDK010000015.1"/>
</dbReference>
<feature type="chain" id="PRO_5047284443" description="DUF6268 domain-containing protein" evidence="2">
    <location>
        <begin position="27"/>
        <end position="376"/>
    </location>
</feature>
<feature type="signal peptide" evidence="2">
    <location>
        <begin position="1"/>
        <end position="26"/>
    </location>
</feature>
<keyword evidence="5" id="KW-1185">Reference proteome</keyword>
<feature type="region of interest" description="Disordered" evidence="1">
    <location>
        <begin position="37"/>
        <end position="57"/>
    </location>
</feature>
<dbReference type="Pfam" id="PF19783">
    <property type="entry name" value="DUF6268"/>
    <property type="match status" value="1"/>
</dbReference>
<dbReference type="InterPro" id="IPR046235">
    <property type="entry name" value="DUF6268"/>
</dbReference>
<evidence type="ECO:0000256" key="1">
    <source>
        <dbReference type="SAM" id="MobiDB-lite"/>
    </source>
</evidence>
<name>A0ABP7TZR7_9BACT</name>
<comment type="caution">
    <text evidence="4">The sequence shown here is derived from an EMBL/GenBank/DDBJ whole genome shotgun (WGS) entry which is preliminary data.</text>
</comment>
<feature type="domain" description="DUF6268" evidence="3">
    <location>
        <begin position="178"/>
        <end position="272"/>
    </location>
</feature>
<keyword evidence="2" id="KW-0732">Signal</keyword>
<feature type="compositionally biased region" description="Polar residues" evidence="1">
    <location>
        <begin position="42"/>
        <end position="54"/>
    </location>
</feature>